<dbReference type="Gene3D" id="2.60.40.10">
    <property type="entry name" value="Immunoglobulins"/>
    <property type="match status" value="1"/>
</dbReference>
<protein>
    <submittedName>
        <fullName evidence="2">Uncharacterized protein</fullName>
    </submittedName>
</protein>
<dbReference type="SUPFAM" id="SSF49354">
    <property type="entry name" value="PapD-like"/>
    <property type="match status" value="1"/>
</dbReference>
<dbReference type="AlphaFoldDB" id="A4SEF4"/>
<reference evidence="2" key="1">
    <citation type="submission" date="2007-03" db="EMBL/GenBank/DDBJ databases">
        <title>Complete sequence of Prosthecochloris vibrioformis DSM 265.</title>
        <authorList>
            <consortium name="US DOE Joint Genome Institute"/>
            <person name="Copeland A."/>
            <person name="Lucas S."/>
            <person name="Lapidus A."/>
            <person name="Barry K."/>
            <person name="Detter J.C."/>
            <person name="Glavina del Rio T."/>
            <person name="Hammon N."/>
            <person name="Israni S."/>
            <person name="Pitluck S."/>
            <person name="Schmutz J."/>
            <person name="Larimer F."/>
            <person name="Land M."/>
            <person name="Hauser L."/>
            <person name="Mikhailova N."/>
            <person name="Li T."/>
            <person name="Overmann J."/>
            <person name="Schuster S.C."/>
            <person name="Bryant D.A."/>
            <person name="Richardson P."/>
        </authorList>
    </citation>
    <scope>NUCLEOTIDE SEQUENCE [LARGE SCALE GENOMIC DNA]</scope>
    <source>
        <strain evidence="2">DSM 265</strain>
    </source>
</reference>
<dbReference type="eggNOG" id="COG3121">
    <property type="taxonomic scope" value="Bacteria"/>
</dbReference>
<organism evidence="2">
    <name type="scientific">Chlorobium phaeovibrioides (strain DSM 265 / 1930)</name>
    <name type="common">Prosthecochloris vibrioformis (strain DSM 265)</name>
    <dbReference type="NCBI Taxonomy" id="290318"/>
    <lineage>
        <taxon>Bacteria</taxon>
        <taxon>Pseudomonadati</taxon>
        <taxon>Chlorobiota</taxon>
        <taxon>Chlorobiia</taxon>
        <taxon>Chlorobiales</taxon>
        <taxon>Chlorobiaceae</taxon>
        <taxon>Chlorobium/Pelodictyon group</taxon>
        <taxon>Chlorobium</taxon>
    </lineage>
</organism>
<feature type="chain" id="PRO_5002672015" evidence="1">
    <location>
        <begin position="24"/>
        <end position="275"/>
    </location>
</feature>
<dbReference type="InterPro" id="IPR008962">
    <property type="entry name" value="PapD-like_sf"/>
</dbReference>
<dbReference type="InterPro" id="IPR013783">
    <property type="entry name" value="Ig-like_fold"/>
</dbReference>
<dbReference type="EMBL" id="CP000607">
    <property type="protein sequence ID" value="ABP36863.1"/>
    <property type="molecule type" value="Genomic_DNA"/>
</dbReference>
<sequence>MNFIKALALGLVVAASSFSDLPAAEPPGQIAISPSMFEIPIGPRPTTRSIRLKNLKKSPVILKVEIYNWTLDGNNELTETPPTLQSLDQWMVINPLEFTIEPGKEQVVRFSIRPRIAPEPGEHRAIIYFNEQPSASNSGGVELLFRIGVGIYAYADPIIRKGTLSALTLDRKRKTISAELANRGNVHTRFKGNYAIWQKGTFPGFKNITAGLNLKPGEDKPVGFIAAGAMNNSPVLAGTQRSVYTAIPLPDTEGVSYDVAVQGKVGDMKIEKLFP</sequence>
<proteinExistence type="predicted"/>
<dbReference type="STRING" id="290318.Cvib_0848"/>
<evidence type="ECO:0000313" key="2">
    <source>
        <dbReference type="EMBL" id="ABP36863.1"/>
    </source>
</evidence>
<dbReference type="KEGG" id="pvi:Cvib_0848"/>
<name>A4SEF4_CHLPM</name>
<accession>A4SEF4</accession>
<evidence type="ECO:0000256" key="1">
    <source>
        <dbReference type="SAM" id="SignalP"/>
    </source>
</evidence>
<dbReference type="OrthoDB" id="6658153at2"/>
<feature type="signal peptide" evidence="1">
    <location>
        <begin position="1"/>
        <end position="23"/>
    </location>
</feature>
<gene>
    <name evidence="2" type="ordered locus">Cvib_0848</name>
</gene>
<keyword evidence="1" id="KW-0732">Signal</keyword>
<dbReference type="HOGENOM" id="CLU_1026179_0_0_10"/>